<dbReference type="AlphaFoldDB" id="A0A9D5BHX8"/>
<dbReference type="Gramene" id="Psat01G0259600-T1">
    <property type="protein sequence ID" value="KAI5444038.1"/>
    <property type="gene ID" value="KIW84_012596"/>
</dbReference>
<dbReference type="EMBL" id="JAMSHJ010000001">
    <property type="protein sequence ID" value="KAI5444038.1"/>
    <property type="molecule type" value="Genomic_DNA"/>
</dbReference>
<comment type="caution">
    <text evidence="2">The sequence shown here is derived from an EMBL/GenBank/DDBJ whole genome shotgun (WGS) entry which is preliminary data.</text>
</comment>
<accession>A0A9D5BHX8</accession>
<sequence length="161" mass="17920">MVRSNAQSWLASECTNLQSTSQCIFLGYIDCMVALGLRLSLQTYTLLLSCCTDAQSQYDMDFCCELIAATLHDTWKAEAVIKSNTTEGYNTTVAACHEFLSRASEWLSHKATDRPVSLLAFGVAVLIASCLILVKLLFVIDKKILTQEIQDVENHTKPWFG</sequence>
<proteinExistence type="predicted"/>
<keyword evidence="1" id="KW-1133">Transmembrane helix</keyword>
<dbReference type="Proteomes" id="UP001058974">
    <property type="component" value="Chromosome 1"/>
</dbReference>
<keyword evidence="1" id="KW-0472">Membrane</keyword>
<dbReference type="Gramene" id="Psat01G0259500-T1">
    <property type="protein sequence ID" value="KAI5444037.1"/>
    <property type="gene ID" value="KIW84_012595"/>
</dbReference>
<name>A0A9D5BHX8_PEA</name>
<evidence type="ECO:0000313" key="4">
    <source>
        <dbReference type="Proteomes" id="UP001058974"/>
    </source>
</evidence>
<evidence type="ECO:0000256" key="1">
    <source>
        <dbReference type="SAM" id="Phobius"/>
    </source>
</evidence>
<organism evidence="2 4">
    <name type="scientific">Pisum sativum</name>
    <name type="common">Garden pea</name>
    <name type="synonym">Lathyrus oleraceus</name>
    <dbReference type="NCBI Taxonomy" id="3888"/>
    <lineage>
        <taxon>Eukaryota</taxon>
        <taxon>Viridiplantae</taxon>
        <taxon>Streptophyta</taxon>
        <taxon>Embryophyta</taxon>
        <taxon>Tracheophyta</taxon>
        <taxon>Spermatophyta</taxon>
        <taxon>Magnoliopsida</taxon>
        <taxon>eudicotyledons</taxon>
        <taxon>Gunneridae</taxon>
        <taxon>Pentapetalae</taxon>
        <taxon>rosids</taxon>
        <taxon>fabids</taxon>
        <taxon>Fabales</taxon>
        <taxon>Fabaceae</taxon>
        <taxon>Papilionoideae</taxon>
        <taxon>50 kb inversion clade</taxon>
        <taxon>NPAAA clade</taxon>
        <taxon>Hologalegina</taxon>
        <taxon>IRL clade</taxon>
        <taxon>Fabeae</taxon>
        <taxon>Lathyrus</taxon>
    </lineage>
</organism>
<evidence type="ECO:0000313" key="2">
    <source>
        <dbReference type="EMBL" id="KAI5444037.1"/>
    </source>
</evidence>
<gene>
    <name evidence="2" type="ORF">KIW84_012595</name>
    <name evidence="3" type="ORF">KIW84_012596</name>
</gene>
<keyword evidence="4" id="KW-1185">Reference proteome</keyword>
<evidence type="ECO:0000313" key="3">
    <source>
        <dbReference type="EMBL" id="KAI5444038.1"/>
    </source>
</evidence>
<dbReference type="EMBL" id="JAMSHJ010000001">
    <property type="protein sequence ID" value="KAI5444037.1"/>
    <property type="molecule type" value="Genomic_DNA"/>
</dbReference>
<protein>
    <submittedName>
        <fullName evidence="2">Uncharacterized protein</fullName>
    </submittedName>
</protein>
<reference evidence="2 4" key="1">
    <citation type="journal article" date="2022" name="Nat. Genet.">
        <title>Improved pea reference genome and pan-genome highlight genomic features and evolutionary characteristics.</title>
        <authorList>
            <person name="Yang T."/>
            <person name="Liu R."/>
            <person name="Luo Y."/>
            <person name="Hu S."/>
            <person name="Wang D."/>
            <person name="Wang C."/>
            <person name="Pandey M.K."/>
            <person name="Ge S."/>
            <person name="Xu Q."/>
            <person name="Li N."/>
            <person name="Li G."/>
            <person name="Huang Y."/>
            <person name="Saxena R.K."/>
            <person name="Ji Y."/>
            <person name="Li M."/>
            <person name="Yan X."/>
            <person name="He Y."/>
            <person name="Liu Y."/>
            <person name="Wang X."/>
            <person name="Xiang C."/>
            <person name="Varshney R.K."/>
            <person name="Ding H."/>
            <person name="Gao S."/>
            <person name="Zong X."/>
        </authorList>
    </citation>
    <scope>NUCLEOTIDE SEQUENCE [LARGE SCALE GENOMIC DNA]</scope>
    <source>
        <strain evidence="2 4">cv. Zhongwan 6</strain>
    </source>
</reference>
<keyword evidence="1" id="KW-0812">Transmembrane</keyword>
<feature type="transmembrane region" description="Helical" evidence="1">
    <location>
        <begin position="116"/>
        <end position="140"/>
    </location>
</feature>